<dbReference type="RefSeq" id="WP_096311683.1">
    <property type="nucleotide sequence ID" value="NZ_BAAAVX010000014.1"/>
</dbReference>
<evidence type="ECO:0000313" key="2">
    <source>
        <dbReference type="EMBL" id="QYL15034.1"/>
    </source>
</evidence>
<keyword evidence="3" id="KW-1185">Reference proteome</keyword>
<dbReference type="SUPFAM" id="SSF52317">
    <property type="entry name" value="Class I glutamine amidotransferase-like"/>
    <property type="match status" value="1"/>
</dbReference>
<dbReference type="Gene3D" id="3.40.50.880">
    <property type="match status" value="1"/>
</dbReference>
<dbReference type="Proteomes" id="UP000825367">
    <property type="component" value="Chromosome"/>
</dbReference>
<organism evidence="2 3">
    <name type="scientific">Mycolicibacterium pallens</name>
    <dbReference type="NCBI Taxonomy" id="370524"/>
    <lineage>
        <taxon>Bacteria</taxon>
        <taxon>Bacillati</taxon>
        <taxon>Actinomycetota</taxon>
        <taxon>Actinomycetes</taxon>
        <taxon>Mycobacteriales</taxon>
        <taxon>Mycobacteriaceae</taxon>
        <taxon>Mycolicibacterium</taxon>
    </lineage>
</organism>
<feature type="domain" description="Glutamine amidotransferase" evidence="1">
    <location>
        <begin position="76"/>
        <end position="182"/>
    </location>
</feature>
<dbReference type="CDD" id="cd01741">
    <property type="entry name" value="GATase1_1"/>
    <property type="match status" value="1"/>
</dbReference>
<name>A0ABX8VHL0_9MYCO</name>
<dbReference type="PANTHER" id="PTHR42695">
    <property type="entry name" value="GLUTAMINE AMIDOTRANSFERASE YLR126C-RELATED"/>
    <property type="match status" value="1"/>
</dbReference>
<dbReference type="PANTHER" id="PTHR42695:SF5">
    <property type="entry name" value="GLUTAMINE AMIDOTRANSFERASE YLR126C-RELATED"/>
    <property type="match status" value="1"/>
</dbReference>
<protein>
    <submittedName>
        <fullName evidence="2">Type 1 glutamine amidotransferase</fullName>
    </submittedName>
</protein>
<dbReference type="PROSITE" id="PS51273">
    <property type="entry name" value="GATASE_TYPE_1"/>
    <property type="match status" value="1"/>
</dbReference>
<evidence type="ECO:0000259" key="1">
    <source>
        <dbReference type="Pfam" id="PF00117"/>
    </source>
</evidence>
<proteinExistence type="predicted"/>
<dbReference type="InterPro" id="IPR029062">
    <property type="entry name" value="Class_I_gatase-like"/>
</dbReference>
<sequence>MPRQVLFIYNDPIAPEALLGETFTELGFDVDTFEVVPAERAADPAVDVTFPDPTRYDVIVPLGSRWAVYDERLPWVATEIDTVRHAVDAGVGVLGVCFGGQLVATALGGTVARSTDPEIGWHRVSSSDPELVPDDGPWFQWHFDRFTPPAGSTVIARNDRATQAFVHGRAMGLQFHPELDHKLLELWIDDDRNRDGEGDLAQLGLRADDVRADTTTHVDDAARRLRLLVRGFLDKVAR</sequence>
<reference evidence="2 3" key="1">
    <citation type="submission" date="2021-07" db="EMBL/GenBank/DDBJ databases">
        <title>Whole genome sequencing of non-tuberculosis mycobacteria type-strains.</title>
        <authorList>
            <person name="Igarashi Y."/>
            <person name="Osugi A."/>
            <person name="Mitarai S."/>
        </authorList>
    </citation>
    <scope>NUCLEOTIDE SEQUENCE [LARGE SCALE GENOMIC DNA]</scope>
    <source>
        <strain evidence="2 3">JCM 16370</strain>
    </source>
</reference>
<keyword evidence="2" id="KW-0315">Glutamine amidotransferase</keyword>
<dbReference type="Pfam" id="PF00117">
    <property type="entry name" value="GATase"/>
    <property type="match status" value="1"/>
</dbReference>
<dbReference type="InterPro" id="IPR044992">
    <property type="entry name" value="ChyE-like"/>
</dbReference>
<dbReference type="InterPro" id="IPR017926">
    <property type="entry name" value="GATASE"/>
</dbReference>
<gene>
    <name evidence="2" type="ORF">K0O64_17935</name>
</gene>
<accession>A0ABX8VHL0</accession>
<dbReference type="EMBL" id="CP080333">
    <property type="protein sequence ID" value="QYL15034.1"/>
    <property type="molecule type" value="Genomic_DNA"/>
</dbReference>
<evidence type="ECO:0000313" key="3">
    <source>
        <dbReference type="Proteomes" id="UP000825367"/>
    </source>
</evidence>